<evidence type="ECO:0000256" key="3">
    <source>
        <dbReference type="ARBA" id="ARBA00023125"/>
    </source>
</evidence>
<gene>
    <name evidence="8" type="ORF">DY000_02001543</name>
</gene>
<evidence type="ECO:0000256" key="5">
    <source>
        <dbReference type="ARBA" id="ARBA00023242"/>
    </source>
</evidence>
<evidence type="ECO:0000313" key="9">
    <source>
        <dbReference type="Proteomes" id="UP000266723"/>
    </source>
</evidence>
<feature type="compositionally biased region" description="Acidic residues" evidence="6">
    <location>
        <begin position="122"/>
        <end position="144"/>
    </location>
</feature>
<keyword evidence="9" id="KW-1185">Reference proteome</keyword>
<evidence type="ECO:0000256" key="6">
    <source>
        <dbReference type="SAM" id="MobiDB-lite"/>
    </source>
</evidence>
<keyword evidence="2" id="KW-0805">Transcription regulation</keyword>
<dbReference type="InterPro" id="IPR003340">
    <property type="entry name" value="B3_DNA-bd"/>
</dbReference>
<organism evidence="8 9">
    <name type="scientific">Brassica cretica</name>
    <name type="common">Mustard</name>
    <dbReference type="NCBI Taxonomy" id="69181"/>
    <lineage>
        <taxon>Eukaryota</taxon>
        <taxon>Viridiplantae</taxon>
        <taxon>Streptophyta</taxon>
        <taxon>Embryophyta</taxon>
        <taxon>Tracheophyta</taxon>
        <taxon>Spermatophyta</taxon>
        <taxon>Magnoliopsida</taxon>
        <taxon>eudicotyledons</taxon>
        <taxon>Gunneridae</taxon>
        <taxon>Pentapetalae</taxon>
        <taxon>rosids</taxon>
        <taxon>malvids</taxon>
        <taxon>Brassicales</taxon>
        <taxon>Brassicaceae</taxon>
        <taxon>Brassiceae</taxon>
        <taxon>Brassica</taxon>
    </lineage>
</organism>
<dbReference type="PROSITE" id="PS50863">
    <property type="entry name" value="B3"/>
    <property type="match status" value="1"/>
</dbReference>
<proteinExistence type="predicted"/>
<evidence type="ECO:0000259" key="7">
    <source>
        <dbReference type="PROSITE" id="PS50863"/>
    </source>
</evidence>
<dbReference type="Gene3D" id="2.40.330.10">
    <property type="entry name" value="DNA-binding pseudobarrel domain"/>
    <property type="match status" value="2"/>
</dbReference>
<dbReference type="PANTHER" id="PTHR31920:SF107">
    <property type="entry name" value="TF-B3 DOMAIN-CONTAINING PROTEIN"/>
    <property type="match status" value="1"/>
</dbReference>
<accession>A0ABQ7C5E0</accession>
<evidence type="ECO:0000256" key="4">
    <source>
        <dbReference type="ARBA" id="ARBA00023163"/>
    </source>
</evidence>
<evidence type="ECO:0000256" key="1">
    <source>
        <dbReference type="ARBA" id="ARBA00004123"/>
    </source>
</evidence>
<dbReference type="CDD" id="cd10017">
    <property type="entry name" value="B3_DNA"/>
    <property type="match status" value="1"/>
</dbReference>
<comment type="caution">
    <text evidence="8">The sequence shown here is derived from an EMBL/GenBank/DDBJ whole genome shotgun (WGS) entry which is preliminary data.</text>
</comment>
<keyword evidence="4" id="KW-0804">Transcription</keyword>
<protein>
    <recommendedName>
        <fullName evidence="7">TF-B3 domain-containing protein</fullName>
    </recommendedName>
</protein>
<dbReference type="EMBL" id="QGKV02000832">
    <property type="protein sequence ID" value="KAF3546802.1"/>
    <property type="molecule type" value="Genomic_DNA"/>
</dbReference>
<keyword evidence="5" id="KW-0539">Nucleus</keyword>
<keyword evidence="3" id="KW-0238">DNA-binding</keyword>
<name>A0ABQ7C5E0_BRACR</name>
<dbReference type="SUPFAM" id="SSF101936">
    <property type="entry name" value="DNA-binding pseudobarrel domain"/>
    <property type="match status" value="2"/>
</dbReference>
<dbReference type="PANTHER" id="PTHR31920">
    <property type="entry name" value="B3 DOMAIN-CONTAINING"/>
    <property type="match status" value="1"/>
</dbReference>
<dbReference type="InterPro" id="IPR015300">
    <property type="entry name" value="DNA-bd_pseudobarrel_sf"/>
</dbReference>
<feature type="region of interest" description="Disordered" evidence="6">
    <location>
        <begin position="117"/>
        <end position="152"/>
    </location>
</feature>
<comment type="subcellular location">
    <subcellularLocation>
        <location evidence="1">Nucleus</location>
    </subcellularLocation>
</comment>
<dbReference type="InterPro" id="IPR050655">
    <property type="entry name" value="Plant_B3_domain"/>
</dbReference>
<dbReference type="Pfam" id="PF02362">
    <property type="entry name" value="B3"/>
    <property type="match status" value="1"/>
</dbReference>
<dbReference type="Proteomes" id="UP000266723">
    <property type="component" value="Unassembled WGS sequence"/>
</dbReference>
<feature type="domain" description="TF-B3" evidence="7">
    <location>
        <begin position="11"/>
        <end position="104"/>
    </location>
</feature>
<evidence type="ECO:0000256" key="2">
    <source>
        <dbReference type="ARBA" id="ARBA00023015"/>
    </source>
</evidence>
<sequence length="322" mass="36403">MSESEEEVDLPRFFKVFLSETASESMAIPMSFSEHLQDPLPQTAKLQGIGGGVWTVSFKKIRDCAYFTSGWSKFAEDHELKDGEFLTFVYDGSHTFEVSVFGRSGCQEMRAVVETVNLSDANSDEEEEEGDDDPSFDAGEDDEVSQGLCPVDSDETVSNAEVAAGFSSLEVESNPCFTTTLKNRIYELLIPAIVVKEHRLTFCDRIKYIDGEGIMYGAKGKWSDDRICFKGWDRICRRNRLKEFDVVHCEMLHIRKKVHSIKITITRGRSSAMLIRDPHCPESPSITSDMDGLMFHTHNNVLSAIFHIDRILCHALLLELDY</sequence>
<dbReference type="SMART" id="SM01019">
    <property type="entry name" value="B3"/>
    <property type="match status" value="1"/>
</dbReference>
<evidence type="ECO:0000313" key="8">
    <source>
        <dbReference type="EMBL" id="KAF3546802.1"/>
    </source>
</evidence>
<reference evidence="8 9" key="1">
    <citation type="journal article" date="2020" name="BMC Genomics">
        <title>Intraspecific diversification of the crop wild relative Brassica cretica Lam. using demographic model selection.</title>
        <authorList>
            <person name="Kioukis A."/>
            <person name="Michalopoulou V.A."/>
            <person name="Briers L."/>
            <person name="Pirintsos S."/>
            <person name="Studholme D.J."/>
            <person name="Pavlidis P."/>
            <person name="Sarris P.F."/>
        </authorList>
    </citation>
    <scope>NUCLEOTIDE SEQUENCE [LARGE SCALE GENOMIC DNA]</scope>
    <source>
        <strain evidence="9">cv. PFS-1207/04</strain>
    </source>
</reference>